<evidence type="ECO:0000256" key="1">
    <source>
        <dbReference type="SAM" id="MobiDB-lite"/>
    </source>
</evidence>
<gene>
    <name evidence="3" type="primary">tsaB</name>
    <name evidence="3" type="ORF">GHC57_11760</name>
</gene>
<sequence>MVALPGVPAARPLSGADGRRRRHPHDAGRHPVSAPGDGPVLALDTAAGACSVCLWRAGTVLAEETQAMAHGHAEALAPMVDRVARAAGVGLAELGAVAVTVGPGSFTGLRVGLAFARGLGLAVGCPVLGATTTAVLAAMARAPSESSGVPIAVVLDARRAEVYLQVFNADGTPRGAPVSVAPEAVADRLPDGPGRITGDGSALLPRPLPPEWVEAPDPARPPAPAILAALVSAPGAETVPPRPLYIRPPDATLPPPNARAPASGPA</sequence>
<protein>
    <submittedName>
        <fullName evidence="3">tRNA (Adenosine(37)-N6)-threonylcarbamoyltransferase complex dimerization subunit type 1 TsaB</fullName>
    </submittedName>
</protein>
<dbReference type="InterPro" id="IPR000905">
    <property type="entry name" value="Gcp-like_dom"/>
</dbReference>
<dbReference type="SUPFAM" id="SSF53067">
    <property type="entry name" value="Actin-like ATPase domain"/>
    <property type="match status" value="2"/>
</dbReference>
<reference evidence="3 4" key="1">
    <citation type="submission" date="2019-10" db="EMBL/GenBank/DDBJ databases">
        <title>Draft whole-genome sequence of the purple nonsulfur photosynthetic bacterium Roseospira navarrensis DSM 15114.</title>
        <authorList>
            <person name="Kyndt J.A."/>
            <person name="Meyer T.E."/>
        </authorList>
    </citation>
    <scope>NUCLEOTIDE SEQUENCE [LARGE SCALE GENOMIC DNA]</scope>
    <source>
        <strain evidence="3 4">DSM 15114</strain>
    </source>
</reference>
<accession>A0A7X1ZEU1</accession>
<dbReference type="PANTHER" id="PTHR11735:SF11">
    <property type="entry name" value="TRNA THREONYLCARBAMOYLADENOSINE BIOSYNTHESIS PROTEIN TSAB"/>
    <property type="match status" value="1"/>
</dbReference>
<keyword evidence="4" id="KW-1185">Reference proteome</keyword>
<keyword evidence="3" id="KW-0808">Transferase</keyword>
<dbReference type="AlphaFoldDB" id="A0A7X1ZEU1"/>
<dbReference type="NCBIfam" id="TIGR03725">
    <property type="entry name" value="T6A_YeaZ"/>
    <property type="match status" value="1"/>
</dbReference>
<dbReference type="Gene3D" id="3.30.420.40">
    <property type="match status" value="2"/>
</dbReference>
<feature type="region of interest" description="Disordered" evidence="1">
    <location>
        <begin position="238"/>
        <end position="266"/>
    </location>
</feature>
<comment type="caution">
    <text evidence="3">The sequence shown here is derived from an EMBL/GenBank/DDBJ whole genome shotgun (WGS) entry which is preliminary data.</text>
</comment>
<evidence type="ECO:0000313" key="4">
    <source>
        <dbReference type="Proteomes" id="UP000434582"/>
    </source>
</evidence>
<dbReference type="InterPro" id="IPR022496">
    <property type="entry name" value="T6A_TsaB"/>
</dbReference>
<dbReference type="OrthoDB" id="9809995at2"/>
<feature type="domain" description="Gcp-like" evidence="2">
    <location>
        <begin position="69"/>
        <end position="171"/>
    </location>
</feature>
<dbReference type="GO" id="GO:0002949">
    <property type="term" value="P:tRNA threonylcarbamoyladenosine modification"/>
    <property type="evidence" value="ECO:0007669"/>
    <property type="project" value="InterPro"/>
</dbReference>
<evidence type="ECO:0000313" key="3">
    <source>
        <dbReference type="EMBL" id="MQX37196.1"/>
    </source>
</evidence>
<dbReference type="EMBL" id="WIVE01000035">
    <property type="protein sequence ID" value="MQX37196.1"/>
    <property type="molecule type" value="Genomic_DNA"/>
</dbReference>
<evidence type="ECO:0000259" key="2">
    <source>
        <dbReference type="Pfam" id="PF00814"/>
    </source>
</evidence>
<dbReference type="GO" id="GO:0016740">
    <property type="term" value="F:transferase activity"/>
    <property type="evidence" value="ECO:0007669"/>
    <property type="project" value="UniProtKB-KW"/>
</dbReference>
<dbReference type="InterPro" id="IPR043129">
    <property type="entry name" value="ATPase_NBD"/>
</dbReference>
<feature type="region of interest" description="Disordered" evidence="1">
    <location>
        <begin position="1"/>
        <end position="37"/>
    </location>
</feature>
<dbReference type="Pfam" id="PF00814">
    <property type="entry name" value="TsaD"/>
    <property type="match status" value="1"/>
</dbReference>
<proteinExistence type="predicted"/>
<organism evidence="3 4">
    <name type="scientific">Roseospira navarrensis</name>
    <dbReference type="NCBI Taxonomy" id="140058"/>
    <lineage>
        <taxon>Bacteria</taxon>
        <taxon>Pseudomonadati</taxon>
        <taxon>Pseudomonadota</taxon>
        <taxon>Alphaproteobacteria</taxon>
        <taxon>Rhodospirillales</taxon>
        <taxon>Rhodospirillaceae</taxon>
        <taxon>Roseospira</taxon>
    </lineage>
</organism>
<dbReference type="CDD" id="cd24032">
    <property type="entry name" value="ASKHA_NBD_TsaB"/>
    <property type="match status" value="1"/>
</dbReference>
<dbReference type="Proteomes" id="UP000434582">
    <property type="component" value="Unassembled WGS sequence"/>
</dbReference>
<name>A0A7X1ZEU1_9PROT</name>
<dbReference type="PANTHER" id="PTHR11735">
    <property type="entry name" value="TRNA N6-ADENOSINE THREONYLCARBAMOYLTRANSFERASE"/>
    <property type="match status" value="1"/>
</dbReference>
<dbReference type="GO" id="GO:0005829">
    <property type="term" value="C:cytosol"/>
    <property type="evidence" value="ECO:0007669"/>
    <property type="project" value="TreeGrafter"/>
</dbReference>